<dbReference type="AlphaFoldDB" id="A0A0B1S482"/>
<keyword evidence="3" id="KW-1185">Reference proteome</keyword>
<gene>
    <name evidence="2" type="ORF">OESDEN_20600</name>
</gene>
<reference evidence="2 3" key="1">
    <citation type="submission" date="2014-03" db="EMBL/GenBank/DDBJ databases">
        <title>Draft genome of the hookworm Oesophagostomum dentatum.</title>
        <authorList>
            <person name="Mitreva M."/>
        </authorList>
    </citation>
    <scope>NUCLEOTIDE SEQUENCE [LARGE SCALE GENOMIC DNA]</scope>
    <source>
        <strain evidence="2 3">OD-Hann</strain>
    </source>
</reference>
<organism evidence="2 3">
    <name type="scientific">Oesophagostomum dentatum</name>
    <name type="common">Nodular worm</name>
    <dbReference type="NCBI Taxonomy" id="61180"/>
    <lineage>
        <taxon>Eukaryota</taxon>
        <taxon>Metazoa</taxon>
        <taxon>Ecdysozoa</taxon>
        <taxon>Nematoda</taxon>
        <taxon>Chromadorea</taxon>
        <taxon>Rhabditida</taxon>
        <taxon>Rhabditina</taxon>
        <taxon>Rhabditomorpha</taxon>
        <taxon>Strongyloidea</taxon>
        <taxon>Strongylidae</taxon>
        <taxon>Oesophagostomum</taxon>
    </lineage>
</organism>
<dbReference type="Proteomes" id="UP000053660">
    <property type="component" value="Unassembled WGS sequence"/>
</dbReference>
<feature type="chain" id="PRO_5002064318" evidence="1">
    <location>
        <begin position="20"/>
        <end position="74"/>
    </location>
</feature>
<name>A0A0B1S482_OESDE</name>
<dbReference type="EMBL" id="KN603454">
    <property type="protein sequence ID" value="KHJ79744.1"/>
    <property type="molecule type" value="Genomic_DNA"/>
</dbReference>
<accession>A0A0B1S482</accession>
<keyword evidence="1" id="KW-0732">Signal</keyword>
<sequence>MSTFRLLLVFAALAATTFALKCYDGDSIHGKVKLVECPEYEFCAWFVLSLSAKTLMARGRPAAIFSLLEGTALR</sequence>
<evidence type="ECO:0000313" key="3">
    <source>
        <dbReference type="Proteomes" id="UP000053660"/>
    </source>
</evidence>
<evidence type="ECO:0000313" key="2">
    <source>
        <dbReference type="EMBL" id="KHJ79744.1"/>
    </source>
</evidence>
<evidence type="ECO:0000256" key="1">
    <source>
        <dbReference type="SAM" id="SignalP"/>
    </source>
</evidence>
<proteinExistence type="predicted"/>
<feature type="signal peptide" evidence="1">
    <location>
        <begin position="1"/>
        <end position="19"/>
    </location>
</feature>
<protein>
    <submittedName>
        <fullName evidence="2">Uncharacterized protein</fullName>
    </submittedName>
</protein>